<sequence length="1550" mass="170352">MLCIIAFFVSPKSAFTSSTDSLIVENEESKIILAKLAPIPASVHIKWVGKQDNIRSVLFQKDQGIFIPENISITNDPLTSHIPDFNKRFDFEETTALEEDVIQYNYDDNPIDSISDYVKRAHSLFEKITTESRFVNLINAEVAQDLPMGIKKTIAGYDYVVAIDSIYFTPERSFIVAYMSLPVPGTGINLAFRGIVPFTKEGGISGVAQLMLLEDVPVPLGNKVALNFLAASERTYIEIDCNGFFSLSIDAEVEFSRDLLIPENEDGTLITDRRAKARIQVAGLDSWDSFIASVEMEPFQVTGMEGWGFEVSNAVFDFSEVSNHGAVIFPPDYESVDFLEGNQNMWTGIFIESVSVRLPPQFNNHSQRTAINGSNLIIDKEGFTGTINGVNVLSLGEGDASGWAFSVDNVALEFYKNSLISGDFRGEIVLPIDKKKAGIAYNATITNANFYSITASYNDNIESNLWAANITLDRSSSLNVTIYDGKFMPSANLNGTLSIDTSIGEGSSSKISLPSVKFQNLHISTEAPIVEVGTIEFMGSSNFSNFPLTIVPVGVSNYENGEIGLLINVTVNFAGGEDSGFGAEGQIELVTRQLDTDRLVNFEYVRTNINQLAIDVNAGAFSLNGRVDFFRQDPIYGNGFQGSISATFEPGLEIDAVALFGNTGQFRYWFVDGKVVFPGTGLPVFPGFAIYGFGGGAYHHMKQDGYAASNGFEIGKSLSGIKYIPDASTFMGLRATVVLGTTPSRDAFTGDATFELSFNQNWGLINVGFQGYGEFASAPAELTGSALTDKVSGFASGSEDEEGSNSSGGSTAQITASIFLNYDIPAKTLHGNLSVFVNMANGKVRGSNEGNLAGEAEIYFSPAKWYIHIGHPDRRIGLIFADLFETTSYLMIGTAIPGFPDPPAELQQFFAGKDLGLEEDMGERSSGEGFAFGASMQFGTGDLEFLMFYAKFQVGAGFDIMLKKYDEDVRCAGSSGSFGVNNWYASGQAYAYIQGKVGIKVNLRFYKGNFDIFDVGLAALLQAQLPNPLYMRGMAAGQYNILGGLVKGQCDFEFEIGKRCDMIGGSAIAGVQVISELTPANFSEDVSVFNSPQAVFNLPVNQSFEFSDVDGVVFTYRINLDKLELKYDNQIINGIEEWSPDNMVVAFDAHEILPPEKTIIFNVELSFEERNASGQWVAVTENGVPIKESSSVKFITGEAPPYIPKENIAHMYPIENQFNYYPKETNNGYVILKDGQSYLFNHSSDWEQKLLLTTNEGFSYESDISYAVAEKEVRFNMPTDLRASSIHSLKLIDRPTASIANVDENVSQVTTNAYEGESANVEFTTNDAEGSRDVLQVQDILSYSFRTSEYSTFQEKFNSISKSAVWKWVVMVGVHELGVNLNGNELFDYAEATLDEHALIRIEADLRNTPWYWNKVRPLVYSGLSSSGISLSRDEMPLGTPPKFGTLITMDYYKKLTEDEIAIGVAGSTSTIGTFNYYLPYFMQQDYMDIRTQAASLSLSNSSGYINNILNATFPTLSSGVYPLKIYYKLPGRSTPLRTINFNMDYNEEE</sequence>
<evidence type="ECO:0000313" key="1">
    <source>
        <dbReference type="EMBL" id="MBK6264762.1"/>
    </source>
</evidence>
<dbReference type="EMBL" id="JAEQBW010000002">
    <property type="protein sequence ID" value="MBK6264762.1"/>
    <property type="molecule type" value="Genomic_DNA"/>
</dbReference>
<evidence type="ECO:0000313" key="2">
    <source>
        <dbReference type="Proteomes" id="UP000611723"/>
    </source>
</evidence>
<reference evidence="1" key="1">
    <citation type="submission" date="2021-01" db="EMBL/GenBank/DDBJ databases">
        <title>Marivirga aurantiaca sp. nov., isolated from intertidal surface sediments.</title>
        <authorList>
            <person name="Zhang M."/>
        </authorList>
    </citation>
    <scope>NUCLEOTIDE SEQUENCE</scope>
    <source>
        <strain evidence="1">S37H4</strain>
    </source>
</reference>
<gene>
    <name evidence="1" type="ORF">JKA74_06920</name>
</gene>
<dbReference type="RefSeq" id="WP_201430430.1">
    <property type="nucleotide sequence ID" value="NZ_JAEQBW010000002.1"/>
</dbReference>
<organism evidence="1 2">
    <name type="scientific">Marivirga aurantiaca</name>
    <dbReference type="NCBI Taxonomy" id="2802615"/>
    <lineage>
        <taxon>Bacteria</taxon>
        <taxon>Pseudomonadati</taxon>
        <taxon>Bacteroidota</taxon>
        <taxon>Cytophagia</taxon>
        <taxon>Cytophagales</taxon>
        <taxon>Marivirgaceae</taxon>
        <taxon>Marivirga</taxon>
    </lineage>
</organism>
<proteinExistence type="predicted"/>
<dbReference type="Proteomes" id="UP000611723">
    <property type="component" value="Unassembled WGS sequence"/>
</dbReference>
<name>A0A935C863_9BACT</name>
<comment type="caution">
    <text evidence="1">The sequence shown here is derived from an EMBL/GenBank/DDBJ whole genome shotgun (WGS) entry which is preliminary data.</text>
</comment>
<protein>
    <submittedName>
        <fullName evidence="1">Uncharacterized protein</fullName>
    </submittedName>
</protein>
<accession>A0A935C863</accession>
<keyword evidence="2" id="KW-1185">Reference proteome</keyword>